<dbReference type="SUPFAM" id="SSF54695">
    <property type="entry name" value="POZ domain"/>
    <property type="match status" value="1"/>
</dbReference>
<dbReference type="InterPro" id="IPR002083">
    <property type="entry name" value="MATH/TRAF_dom"/>
</dbReference>
<evidence type="ECO:0000256" key="1">
    <source>
        <dbReference type="ARBA" id="ARBA00004906"/>
    </source>
</evidence>
<dbReference type="PROSITE" id="PS50097">
    <property type="entry name" value="BTB"/>
    <property type="match status" value="1"/>
</dbReference>
<dbReference type="PANTHER" id="PTHR26379:SF339">
    <property type="entry name" value="BTB DOMAIN-CONTAINING PROTEIN"/>
    <property type="match status" value="1"/>
</dbReference>
<dbReference type="Pfam" id="PF22486">
    <property type="entry name" value="MATH_2"/>
    <property type="match status" value="1"/>
</dbReference>
<dbReference type="Proteomes" id="UP000032180">
    <property type="component" value="Chromosome 4"/>
</dbReference>
<accession>A0A0D9W535</accession>
<dbReference type="Gramene" id="LPERR04G09850.1">
    <property type="protein sequence ID" value="LPERR04G09850.1"/>
    <property type="gene ID" value="LPERR04G09850"/>
</dbReference>
<dbReference type="SMART" id="SM00225">
    <property type="entry name" value="BTB"/>
    <property type="match status" value="1"/>
</dbReference>
<dbReference type="eggNOG" id="KOG1987">
    <property type="taxonomic scope" value="Eukaryota"/>
</dbReference>
<dbReference type="InterPro" id="IPR045005">
    <property type="entry name" value="BPM1-6"/>
</dbReference>
<comment type="similarity">
    <text evidence="2">Belongs to the Tdpoz family.</text>
</comment>
<name>A0A0D9W535_9ORYZ</name>
<protein>
    <recommendedName>
        <fullName evidence="7">BTB domain-containing protein</fullName>
    </recommendedName>
</protein>
<sequence length="411" mass="45558">MSTTTGNRKPVRSASAIIASTESGQHLLKIDGYSRIKDELPTGNGIKSRSFQVGGHSWLIRCYPNGSHSEDSDSISIYLWLKHNVTQGVKAHFMFSILDRARRQAHTGERLKYSFGETGGYGHRSFIERDALEKLGCLWDDCLTIMCDLTVFKELQTEDIDVTTATPPPLPPPPPPMVVVPPSDLRQHLGGLLATGEGSDVTFEVDGKTFAAHRWVLAARSPVFRAKLFGPDKGRATTGSATDVIRIDNMEAQDFVALLCYMYTDCLPERKGGEAVAMLPDLIAAANRYKMERLRLVCEQKLCEYVSGRTVVAMLAFAEEHHCNGLKEMCLRILDDPIKLREIVKAYGLENMIKDYPSILKDLIVRLAAAPGHQLRLHHITANKGGEATVGEVSGEQINGVREPLDLHWHL</sequence>
<dbReference type="Gene3D" id="1.25.40.420">
    <property type="match status" value="1"/>
</dbReference>
<dbReference type="InterPro" id="IPR008974">
    <property type="entry name" value="TRAF-like"/>
</dbReference>
<evidence type="ECO:0000313" key="6">
    <source>
        <dbReference type="Proteomes" id="UP000032180"/>
    </source>
</evidence>
<dbReference type="Gene3D" id="3.30.710.10">
    <property type="entry name" value="Potassium Channel Kv1.1, Chain A"/>
    <property type="match status" value="1"/>
</dbReference>
<dbReference type="Gene3D" id="2.60.210.10">
    <property type="entry name" value="Apoptosis, Tumor Necrosis Factor Receptor Associated Protein 2, Chain A"/>
    <property type="match status" value="1"/>
</dbReference>
<evidence type="ECO:0000259" key="4">
    <source>
        <dbReference type="PROSITE" id="PS50144"/>
    </source>
</evidence>
<dbReference type="InterPro" id="IPR011333">
    <property type="entry name" value="SKP1/BTB/POZ_sf"/>
</dbReference>
<feature type="domain" description="MATH" evidence="4">
    <location>
        <begin position="23"/>
        <end position="149"/>
    </location>
</feature>
<evidence type="ECO:0000256" key="2">
    <source>
        <dbReference type="ARBA" id="ARBA00010846"/>
    </source>
</evidence>
<reference evidence="6" key="2">
    <citation type="submission" date="2013-12" db="EMBL/GenBank/DDBJ databases">
        <authorList>
            <person name="Yu Y."/>
            <person name="Lee S."/>
            <person name="de Baynast K."/>
            <person name="Wissotski M."/>
            <person name="Liu L."/>
            <person name="Talag J."/>
            <person name="Goicoechea J."/>
            <person name="Angelova A."/>
            <person name="Jetty R."/>
            <person name="Kudrna D."/>
            <person name="Golser W."/>
            <person name="Rivera L."/>
            <person name="Zhang J."/>
            <person name="Wing R."/>
        </authorList>
    </citation>
    <scope>NUCLEOTIDE SEQUENCE</scope>
</reference>
<dbReference type="PANTHER" id="PTHR26379">
    <property type="entry name" value="BTB/POZ AND MATH DOMAIN-CONTAINING PROTEIN 1"/>
    <property type="match status" value="1"/>
</dbReference>
<comment type="pathway">
    <text evidence="1">Protein modification; protein ubiquitination.</text>
</comment>
<evidence type="ECO:0000313" key="5">
    <source>
        <dbReference type="EnsemblPlants" id="LPERR04G09850.1"/>
    </source>
</evidence>
<evidence type="ECO:0000259" key="3">
    <source>
        <dbReference type="PROSITE" id="PS50097"/>
    </source>
</evidence>
<reference evidence="5" key="3">
    <citation type="submission" date="2015-04" db="UniProtKB">
        <authorList>
            <consortium name="EnsemblPlants"/>
        </authorList>
    </citation>
    <scope>IDENTIFICATION</scope>
</reference>
<dbReference type="STRING" id="77586.A0A0D9W535"/>
<dbReference type="GO" id="GO:0016567">
    <property type="term" value="P:protein ubiquitination"/>
    <property type="evidence" value="ECO:0007669"/>
    <property type="project" value="InterPro"/>
</dbReference>
<organism evidence="5 6">
    <name type="scientific">Leersia perrieri</name>
    <dbReference type="NCBI Taxonomy" id="77586"/>
    <lineage>
        <taxon>Eukaryota</taxon>
        <taxon>Viridiplantae</taxon>
        <taxon>Streptophyta</taxon>
        <taxon>Embryophyta</taxon>
        <taxon>Tracheophyta</taxon>
        <taxon>Spermatophyta</taxon>
        <taxon>Magnoliopsida</taxon>
        <taxon>Liliopsida</taxon>
        <taxon>Poales</taxon>
        <taxon>Poaceae</taxon>
        <taxon>BOP clade</taxon>
        <taxon>Oryzoideae</taxon>
        <taxon>Oryzeae</taxon>
        <taxon>Oryzinae</taxon>
        <taxon>Leersia</taxon>
    </lineage>
</organism>
<dbReference type="HOGENOM" id="CLU_004253_2_0_1"/>
<dbReference type="SUPFAM" id="SSF49599">
    <property type="entry name" value="TRAF domain-like"/>
    <property type="match status" value="1"/>
</dbReference>
<feature type="domain" description="BTB" evidence="3">
    <location>
        <begin position="199"/>
        <end position="271"/>
    </location>
</feature>
<dbReference type="CDD" id="cd00121">
    <property type="entry name" value="MATH"/>
    <property type="match status" value="1"/>
</dbReference>
<dbReference type="InterPro" id="IPR000210">
    <property type="entry name" value="BTB/POZ_dom"/>
</dbReference>
<dbReference type="PROSITE" id="PS50144">
    <property type="entry name" value="MATH"/>
    <property type="match status" value="1"/>
</dbReference>
<dbReference type="Pfam" id="PF24570">
    <property type="entry name" value="BACK_BPM_SPOP"/>
    <property type="match status" value="1"/>
</dbReference>
<dbReference type="InterPro" id="IPR056423">
    <property type="entry name" value="BACK_BPM_SPOP"/>
</dbReference>
<evidence type="ECO:0008006" key="7">
    <source>
        <dbReference type="Google" id="ProtNLM"/>
    </source>
</evidence>
<reference evidence="5 6" key="1">
    <citation type="submission" date="2012-08" db="EMBL/GenBank/DDBJ databases">
        <title>Oryza genome evolution.</title>
        <authorList>
            <person name="Wing R.A."/>
        </authorList>
    </citation>
    <scope>NUCLEOTIDE SEQUENCE</scope>
</reference>
<keyword evidence="6" id="KW-1185">Reference proteome</keyword>
<proteinExistence type="inferred from homology"/>
<dbReference type="EnsemblPlants" id="LPERR04G09850.1">
    <property type="protein sequence ID" value="LPERR04G09850.1"/>
    <property type="gene ID" value="LPERR04G09850"/>
</dbReference>
<dbReference type="AlphaFoldDB" id="A0A0D9W535"/>
<dbReference type="Pfam" id="PF00651">
    <property type="entry name" value="BTB"/>
    <property type="match status" value="1"/>
</dbReference>